<dbReference type="AlphaFoldDB" id="A0A084JZG1"/>
<evidence type="ECO:0000313" key="4">
    <source>
        <dbReference type="Proteomes" id="UP000239997"/>
    </source>
</evidence>
<dbReference type="Proteomes" id="UP000239997">
    <property type="component" value="Unassembled WGS sequence"/>
</dbReference>
<evidence type="ECO:0000313" key="2">
    <source>
        <dbReference type="EMBL" id="PRX12234.1"/>
    </source>
</evidence>
<dbReference type="Gene3D" id="2.180.10.10">
    <property type="entry name" value="RHS repeat-associated core"/>
    <property type="match status" value="1"/>
</dbReference>
<dbReference type="RefSeq" id="WP_036579465.1">
    <property type="nucleotide sequence ID" value="NZ_JPJI01000012.1"/>
</dbReference>
<protein>
    <submittedName>
        <fullName evidence="2">RHS repeat-associated protein</fullName>
    </submittedName>
</protein>
<accession>A0A084JZG1</accession>
<comment type="caution">
    <text evidence="1">The sequence shown here is derived from an EMBL/GenBank/DDBJ whole genome shotgun (WGS) entry which is preliminary data.</text>
</comment>
<sequence>MSSPVREGDVNSYTHVASWIDAYWYHPDHLGSSSYIRNMNGVVTQHMEYLSFGETLVEEHQNSYNVPFKFNGKEFDGETGNYYYGARYYNPKFSQWLSVDPLAEKYYDYSSYAYTLNNPINYVDPDGRENIPALLWAARNMANKNIRFSEWYGFKGGWKYQKGVVPTETVCYESCWTSYMNGANSSTMNVLKSGFSANNGAFKGRSHDTGGMNWFKKGNGKDRQFVSNIAMGELGDIVFMGEVGDMEGHAVLLASEVVHGCTEVDGKEVNTMSFKALTTSSESDSEGGYGSRRFTFTQQENGEWQTDNHSYTFKGYGQMTNIESTEAERIEATNLINQIENGK</sequence>
<dbReference type="Proteomes" id="UP000028531">
    <property type="component" value="Unassembled WGS sequence"/>
</dbReference>
<dbReference type="PANTHER" id="PTHR32305">
    <property type="match status" value="1"/>
</dbReference>
<dbReference type="OrthoDB" id="1367325at2"/>
<dbReference type="EMBL" id="PVNA01000007">
    <property type="protein sequence ID" value="PRX12234.1"/>
    <property type="molecule type" value="Genomic_DNA"/>
</dbReference>
<organism evidence="1 3">
    <name type="scientific">Nonlabens ulvanivorans</name>
    <name type="common">Persicivirga ulvanivorans</name>
    <dbReference type="NCBI Taxonomy" id="906888"/>
    <lineage>
        <taxon>Bacteria</taxon>
        <taxon>Pseudomonadati</taxon>
        <taxon>Bacteroidota</taxon>
        <taxon>Flavobacteriia</taxon>
        <taxon>Flavobacteriales</taxon>
        <taxon>Flavobacteriaceae</taxon>
        <taxon>Nonlabens</taxon>
    </lineage>
</organism>
<evidence type="ECO:0000313" key="1">
    <source>
        <dbReference type="EMBL" id="KEZ94345.1"/>
    </source>
</evidence>
<evidence type="ECO:0000313" key="3">
    <source>
        <dbReference type="Proteomes" id="UP000028531"/>
    </source>
</evidence>
<dbReference type="InterPro" id="IPR022385">
    <property type="entry name" value="Rhs_assc_core"/>
</dbReference>
<dbReference type="EMBL" id="JPJI01000012">
    <property type="protein sequence ID" value="KEZ94345.1"/>
    <property type="molecule type" value="Genomic_DNA"/>
</dbReference>
<proteinExistence type="predicted"/>
<gene>
    <name evidence="1" type="ORF">IL45_01620</name>
    <name evidence="2" type="ORF">LY02_02644</name>
</gene>
<reference evidence="2 4" key="2">
    <citation type="submission" date="2018-03" db="EMBL/GenBank/DDBJ databases">
        <title>Genomic Encyclopedia of Archaeal and Bacterial Type Strains, Phase II (KMG-II): from individual species to whole genera.</title>
        <authorList>
            <person name="Goeker M."/>
        </authorList>
    </citation>
    <scope>NUCLEOTIDE SEQUENCE [LARGE SCALE GENOMIC DNA]</scope>
    <source>
        <strain evidence="2 4">DSM 22727</strain>
    </source>
</reference>
<dbReference type="PANTHER" id="PTHR32305:SF15">
    <property type="entry name" value="PROTEIN RHSA-RELATED"/>
    <property type="match status" value="1"/>
</dbReference>
<reference evidence="1 3" key="1">
    <citation type="submission" date="2014-07" db="EMBL/GenBank/DDBJ databases">
        <title>Draft genome sequence of Nonlabens ulvanivorans, an ulvan degrading bacterium.</title>
        <authorList>
            <person name="Kopel M."/>
            <person name="Helbert W."/>
            <person name="Henrissat B."/>
            <person name="Doniger T."/>
            <person name="Banin E."/>
        </authorList>
    </citation>
    <scope>NUCLEOTIDE SEQUENCE [LARGE SCALE GENOMIC DNA]</scope>
    <source>
        <strain evidence="1 3">PLR</strain>
    </source>
</reference>
<keyword evidence="4" id="KW-1185">Reference proteome</keyword>
<dbReference type="InterPro" id="IPR050708">
    <property type="entry name" value="T6SS_VgrG/RHS"/>
</dbReference>
<name>A0A084JZG1_NONUL</name>
<dbReference type="NCBIfam" id="TIGR03696">
    <property type="entry name" value="Rhs_assc_core"/>
    <property type="match status" value="1"/>
</dbReference>